<dbReference type="Pfam" id="PF00425">
    <property type="entry name" value="Chorismate_bind"/>
    <property type="match status" value="1"/>
</dbReference>
<organism evidence="2">
    <name type="scientific">bioreactor metagenome</name>
    <dbReference type="NCBI Taxonomy" id="1076179"/>
    <lineage>
        <taxon>unclassified sequences</taxon>
        <taxon>metagenomes</taxon>
        <taxon>ecological metagenomes</taxon>
    </lineage>
</organism>
<feature type="domain" description="Chorismate-utilising enzyme C-terminal" evidence="1">
    <location>
        <begin position="4"/>
        <end position="131"/>
    </location>
</feature>
<sequence>MVAEDVQVTRYRYIEKIKTLQKDLLQVSSEISGVLPDNYQSHLGDILFKLLPAGSISGAPRPKTLEIIEKAEGYERGFYTGVCGYFDGERLDSAVMIRFLEQTKDGLIYKSGGGITFQSDMEKEYEELIQKVYVPLS</sequence>
<dbReference type="InterPro" id="IPR005801">
    <property type="entry name" value="ADC_synthase"/>
</dbReference>
<dbReference type="InterPro" id="IPR015890">
    <property type="entry name" value="Chorismate_C"/>
</dbReference>
<proteinExistence type="predicted"/>
<dbReference type="GO" id="GO:0000162">
    <property type="term" value="P:L-tryptophan biosynthetic process"/>
    <property type="evidence" value="ECO:0007669"/>
    <property type="project" value="TreeGrafter"/>
</dbReference>
<dbReference type="PANTHER" id="PTHR11236:SF50">
    <property type="entry name" value="AMINODEOXYCHORISMATE SYNTHASE COMPONENT 1"/>
    <property type="match status" value="1"/>
</dbReference>
<dbReference type="InterPro" id="IPR019999">
    <property type="entry name" value="Anth_synth_I-like"/>
</dbReference>
<evidence type="ECO:0000313" key="2">
    <source>
        <dbReference type="EMBL" id="MPN53299.1"/>
    </source>
</evidence>
<name>A0A645ISD5_9ZZZZ</name>
<keyword evidence="2" id="KW-0032">Aminotransferase</keyword>
<keyword evidence="2" id="KW-0808">Transferase</keyword>
<evidence type="ECO:0000259" key="1">
    <source>
        <dbReference type="Pfam" id="PF00425"/>
    </source>
</evidence>
<dbReference type="AlphaFoldDB" id="A0A645ISD5"/>
<reference evidence="2" key="1">
    <citation type="submission" date="2019-08" db="EMBL/GenBank/DDBJ databases">
        <authorList>
            <person name="Kucharzyk K."/>
            <person name="Murdoch R.W."/>
            <person name="Higgins S."/>
            <person name="Loffler F."/>
        </authorList>
    </citation>
    <scope>NUCLEOTIDE SEQUENCE</scope>
</reference>
<dbReference type="PANTHER" id="PTHR11236">
    <property type="entry name" value="AMINOBENZOATE/ANTHRANILATE SYNTHASE"/>
    <property type="match status" value="1"/>
</dbReference>
<dbReference type="Gene3D" id="3.60.120.10">
    <property type="entry name" value="Anthranilate synthase"/>
    <property type="match status" value="1"/>
</dbReference>
<comment type="caution">
    <text evidence="2">The sequence shown here is derived from an EMBL/GenBank/DDBJ whole genome shotgun (WGS) entry which is preliminary data.</text>
</comment>
<accession>A0A645ISD5</accession>
<dbReference type="EC" id="2.6.1.85" evidence="2"/>
<gene>
    <name evidence="2" type="primary">pabB_8</name>
    <name evidence="2" type="ORF">SDC9_200963</name>
</gene>
<dbReference type="GO" id="GO:0046820">
    <property type="term" value="F:4-amino-4-deoxychorismate synthase activity"/>
    <property type="evidence" value="ECO:0007669"/>
    <property type="project" value="UniProtKB-EC"/>
</dbReference>
<protein>
    <submittedName>
        <fullName evidence="2">Aminodeoxychorismate synthase component 1</fullName>
        <ecNumber evidence="2">2.6.1.85</ecNumber>
    </submittedName>
</protein>
<dbReference type="SUPFAM" id="SSF56322">
    <property type="entry name" value="ADC synthase"/>
    <property type="match status" value="1"/>
</dbReference>
<dbReference type="EMBL" id="VSSQ01120295">
    <property type="protein sequence ID" value="MPN53299.1"/>
    <property type="molecule type" value="Genomic_DNA"/>
</dbReference>